<name>A0ABW9X5X1_9FIRM</name>
<organism evidence="1 2">
    <name type="scientific">Blautia massiliensis</name>
    <name type="common">ex Durand et al. 2017</name>
    <dbReference type="NCBI Taxonomy" id="1737424"/>
    <lineage>
        <taxon>Bacteria</taxon>
        <taxon>Bacillati</taxon>
        <taxon>Bacillota</taxon>
        <taxon>Clostridia</taxon>
        <taxon>Lachnospirales</taxon>
        <taxon>Lachnospiraceae</taxon>
        <taxon>Blautia</taxon>
    </lineage>
</organism>
<dbReference type="RefSeq" id="WP_118514559.1">
    <property type="nucleotide sequence ID" value="NZ_JAFIKS010000001.1"/>
</dbReference>
<evidence type="ECO:0000313" key="2">
    <source>
        <dbReference type="Proteomes" id="UP000452293"/>
    </source>
</evidence>
<dbReference type="InterPro" id="IPR021352">
    <property type="entry name" value="DUF2971"/>
</dbReference>
<evidence type="ECO:0000313" key="1">
    <source>
        <dbReference type="EMBL" id="MZL77411.1"/>
    </source>
</evidence>
<dbReference type="Pfam" id="PF11185">
    <property type="entry name" value="DUF2971"/>
    <property type="match status" value="1"/>
</dbReference>
<protein>
    <submittedName>
        <fullName evidence="1">DUF2971 domain-containing protein</fullName>
    </submittedName>
</protein>
<comment type="caution">
    <text evidence="1">The sequence shown here is derived from an EMBL/GenBank/DDBJ whole genome shotgun (WGS) entry which is preliminary data.</text>
</comment>
<proteinExistence type="predicted"/>
<keyword evidence="2" id="KW-1185">Reference proteome</keyword>
<accession>A0ABW9X5X1</accession>
<gene>
    <name evidence="1" type="ORF">GT718_08550</name>
</gene>
<dbReference type="Proteomes" id="UP000452293">
    <property type="component" value="Unassembled WGS sequence"/>
</dbReference>
<reference evidence="1 2" key="1">
    <citation type="journal article" date="2019" name="Nat. Med.">
        <title>A library of human gut bacterial isolates paired with longitudinal multiomics data enables mechanistic microbiome research.</title>
        <authorList>
            <person name="Poyet M."/>
            <person name="Groussin M."/>
            <person name="Gibbons S.M."/>
            <person name="Avila-Pacheco J."/>
            <person name="Jiang X."/>
            <person name="Kearney S.M."/>
            <person name="Perrotta A.R."/>
            <person name="Berdy B."/>
            <person name="Zhao S."/>
            <person name="Lieberman T.D."/>
            <person name="Swanson P.K."/>
            <person name="Smith M."/>
            <person name="Roesemann S."/>
            <person name="Alexander J.E."/>
            <person name="Rich S.A."/>
            <person name="Livny J."/>
            <person name="Vlamakis H."/>
            <person name="Clish C."/>
            <person name="Bullock K."/>
            <person name="Deik A."/>
            <person name="Scott J."/>
            <person name="Pierce K.A."/>
            <person name="Xavier R.J."/>
            <person name="Alm E.J."/>
        </authorList>
    </citation>
    <scope>NUCLEOTIDE SEQUENCE [LARGE SCALE GENOMIC DNA]</scope>
    <source>
        <strain evidence="1 2">BIOML-A1</strain>
    </source>
</reference>
<sequence>MVDRKEFAELLYGTIINSTNSKENAFEKLSKIRGWLLANTPKRLFRFRRCNEYSIEALKEDQIWGTSIWEFNDPYECVPCYNFETLWGKITQSLESQKFFQLINVLKEGGILPEIKRAYPSIDIEQMIKNIPDVIDEKDVKEKLDILKKYLSIFIGTSFEEMVHRFYIGIQAEEAQKQIACFSEQNNSTLMWGHYADSHKGFCLEYDFQSILKECTQNCIDIRCCNNFMLNYSLAPIIYTKERFDATAYFSTVMQALLYEKNQIPMDLYYEDILIVSKCMLTKSIDWEYENEWRLFTPNFNDEYKPYRKIASLRPVALYMGAKITKENESVLYEVCKNKGIKCFKMLQDFHGKEFIVRAEPYEKIIDVVNSNFHDK</sequence>
<dbReference type="EMBL" id="WWVW01000013">
    <property type="protein sequence ID" value="MZL77411.1"/>
    <property type="molecule type" value="Genomic_DNA"/>
</dbReference>